<gene>
    <name evidence="2" type="ORF">MONBRDRAFT_27050</name>
</gene>
<dbReference type="RefSeq" id="XP_001747569.1">
    <property type="nucleotide sequence ID" value="XM_001747517.1"/>
</dbReference>
<feature type="region of interest" description="Disordered" evidence="1">
    <location>
        <begin position="183"/>
        <end position="235"/>
    </location>
</feature>
<sequence>MEFGRKKKILSAGWPLCELQATQGLTPTGRLVLRDAPDYQNPVVATAATTDQCLNAYDAAHAHAALVQAQVAARQAHVRHVRQRVKARVQAVRTFQTGMINAHAAHHASLAGVQQLAPTCLPGRLATAIHCGAGDRHALDVGRNEQPTLSERAEQRGSDKATATQLLLSRRVVLDENDDGFQHFWRSNSSQGTREEPTTEPLNDSSGLSIISNTPSRATTPAASAQGEPAFEELDTSSLNAERLSPVGTQHHGATAMLNMFWWHVFVWNGYQRAAEQERHRARAYHQINQQQARLAQVKSLREQHRRILEQEFSSQQSNAMD</sequence>
<dbReference type="Proteomes" id="UP000001357">
    <property type="component" value="Unassembled WGS sequence"/>
</dbReference>
<dbReference type="InParanoid" id="A9V460"/>
<reference evidence="2 3" key="1">
    <citation type="journal article" date="2008" name="Nature">
        <title>The genome of the choanoflagellate Monosiga brevicollis and the origin of metazoans.</title>
        <authorList>
            <consortium name="JGI Sequencing"/>
            <person name="King N."/>
            <person name="Westbrook M.J."/>
            <person name="Young S.L."/>
            <person name="Kuo A."/>
            <person name="Abedin M."/>
            <person name="Chapman J."/>
            <person name="Fairclough S."/>
            <person name="Hellsten U."/>
            <person name="Isogai Y."/>
            <person name="Letunic I."/>
            <person name="Marr M."/>
            <person name="Pincus D."/>
            <person name="Putnam N."/>
            <person name="Rokas A."/>
            <person name="Wright K.J."/>
            <person name="Zuzow R."/>
            <person name="Dirks W."/>
            <person name="Good M."/>
            <person name="Goodstein D."/>
            <person name="Lemons D."/>
            <person name="Li W."/>
            <person name="Lyons J.B."/>
            <person name="Morris A."/>
            <person name="Nichols S."/>
            <person name="Richter D.J."/>
            <person name="Salamov A."/>
            <person name="Bork P."/>
            <person name="Lim W.A."/>
            <person name="Manning G."/>
            <person name="Miller W.T."/>
            <person name="McGinnis W."/>
            <person name="Shapiro H."/>
            <person name="Tjian R."/>
            <person name="Grigoriev I.V."/>
            <person name="Rokhsar D."/>
        </authorList>
    </citation>
    <scope>NUCLEOTIDE SEQUENCE [LARGE SCALE GENOMIC DNA]</scope>
    <source>
        <strain evidence="3">MX1 / ATCC 50154</strain>
    </source>
</reference>
<feature type="compositionally biased region" description="Low complexity" evidence="1">
    <location>
        <begin position="214"/>
        <end position="225"/>
    </location>
</feature>
<dbReference type="EMBL" id="CH991558">
    <property type="protein sequence ID" value="EDQ87649.1"/>
    <property type="molecule type" value="Genomic_DNA"/>
</dbReference>
<evidence type="ECO:0000256" key="1">
    <source>
        <dbReference type="SAM" id="MobiDB-lite"/>
    </source>
</evidence>
<keyword evidence="3" id="KW-1185">Reference proteome</keyword>
<feature type="compositionally biased region" description="Polar residues" evidence="1">
    <location>
        <begin position="200"/>
        <end position="213"/>
    </location>
</feature>
<evidence type="ECO:0000313" key="2">
    <source>
        <dbReference type="EMBL" id="EDQ87649.1"/>
    </source>
</evidence>
<proteinExistence type="predicted"/>
<dbReference type="GeneID" id="5892824"/>
<dbReference type="AlphaFoldDB" id="A9V460"/>
<organism evidence="2 3">
    <name type="scientific">Monosiga brevicollis</name>
    <name type="common">Choanoflagellate</name>
    <dbReference type="NCBI Taxonomy" id="81824"/>
    <lineage>
        <taxon>Eukaryota</taxon>
        <taxon>Choanoflagellata</taxon>
        <taxon>Craspedida</taxon>
        <taxon>Salpingoecidae</taxon>
        <taxon>Monosiga</taxon>
    </lineage>
</organism>
<protein>
    <submittedName>
        <fullName evidence="2">Uncharacterized protein</fullName>
    </submittedName>
</protein>
<name>A9V460_MONBE</name>
<evidence type="ECO:0000313" key="3">
    <source>
        <dbReference type="Proteomes" id="UP000001357"/>
    </source>
</evidence>
<dbReference type="KEGG" id="mbr:MONBRDRAFT_27050"/>
<accession>A9V460</accession>